<feature type="region of interest" description="Disordered" evidence="1">
    <location>
        <begin position="109"/>
        <end position="129"/>
    </location>
</feature>
<gene>
    <name evidence="2" type="ORF">MHPYR_40020</name>
</gene>
<feature type="compositionally biased region" description="Low complexity" evidence="1">
    <location>
        <begin position="29"/>
        <end position="46"/>
    </location>
</feature>
<proteinExistence type="predicted"/>
<organism evidence="2">
    <name type="scientific">uncultured Mycobacterium sp</name>
    <dbReference type="NCBI Taxonomy" id="171292"/>
    <lineage>
        <taxon>Bacteria</taxon>
        <taxon>Bacillati</taxon>
        <taxon>Actinomycetota</taxon>
        <taxon>Actinomycetes</taxon>
        <taxon>Mycobacteriales</taxon>
        <taxon>Mycobacteriaceae</taxon>
        <taxon>Mycobacterium</taxon>
        <taxon>environmental samples</taxon>
    </lineage>
</organism>
<reference evidence="2" key="1">
    <citation type="submission" date="2016-03" db="EMBL/GenBank/DDBJ databases">
        <authorList>
            <person name="Ploux O."/>
        </authorList>
    </citation>
    <scope>NUCLEOTIDE SEQUENCE</scope>
    <source>
        <strain evidence="2">UC10</strain>
    </source>
</reference>
<feature type="compositionally biased region" description="Low complexity" evidence="1">
    <location>
        <begin position="116"/>
        <end position="129"/>
    </location>
</feature>
<feature type="region of interest" description="Disordered" evidence="1">
    <location>
        <begin position="1"/>
        <end position="47"/>
    </location>
</feature>
<evidence type="ECO:0000256" key="1">
    <source>
        <dbReference type="SAM" id="MobiDB-lite"/>
    </source>
</evidence>
<dbReference type="AlphaFoldDB" id="A0A1Y5PM83"/>
<evidence type="ECO:0000313" key="2">
    <source>
        <dbReference type="EMBL" id="SBS77018.1"/>
    </source>
</evidence>
<sequence>MRRGASRQLGHVSPTGRPQDRNDRWSPANSKPNSSSMRVSSSSVRPGAIVTVPSSGMRQSLIRKWPVVSLRELVAGDRPPIAMLAQNQPFAGGGGYAAFEGVDDFTVAHRPRSDHASPSPDSAADVLVA</sequence>
<dbReference type="EMBL" id="FLQS01000034">
    <property type="protein sequence ID" value="SBS77018.1"/>
    <property type="molecule type" value="Genomic_DNA"/>
</dbReference>
<accession>A0A1Y5PM83</accession>
<name>A0A1Y5PM83_9MYCO</name>
<protein>
    <submittedName>
        <fullName evidence="2">Uncharacterized protein</fullName>
    </submittedName>
</protein>